<dbReference type="PROSITE" id="PS52035">
    <property type="entry name" value="PEPTIDASE_M14"/>
    <property type="match status" value="1"/>
</dbReference>
<gene>
    <name evidence="11" type="ORF">Val02_76100</name>
</gene>
<dbReference type="PANTHER" id="PTHR11705:SF143">
    <property type="entry name" value="SLL0236 PROTEIN"/>
    <property type="match status" value="1"/>
</dbReference>
<accession>A0A8J4DUD9</accession>
<keyword evidence="4" id="KW-0378">Hydrolase</keyword>
<evidence type="ECO:0000313" key="12">
    <source>
        <dbReference type="Proteomes" id="UP000619260"/>
    </source>
</evidence>
<evidence type="ECO:0000256" key="3">
    <source>
        <dbReference type="ARBA" id="ARBA00022670"/>
    </source>
</evidence>
<keyword evidence="9" id="KW-0732">Signal</keyword>
<dbReference type="GO" id="GO:0005615">
    <property type="term" value="C:extracellular space"/>
    <property type="evidence" value="ECO:0007669"/>
    <property type="project" value="TreeGrafter"/>
</dbReference>
<evidence type="ECO:0000256" key="1">
    <source>
        <dbReference type="ARBA" id="ARBA00001947"/>
    </source>
</evidence>
<organism evidence="11 12">
    <name type="scientific">Virgisporangium aliadipatigenens</name>
    <dbReference type="NCBI Taxonomy" id="741659"/>
    <lineage>
        <taxon>Bacteria</taxon>
        <taxon>Bacillati</taxon>
        <taxon>Actinomycetota</taxon>
        <taxon>Actinomycetes</taxon>
        <taxon>Micromonosporales</taxon>
        <taxon>Micromonosporaceae</taxon>
        <taxon>Virgisporangium</taxon>
    </lineage>
</organism>
<evidence type="ECO:0000256" key="2">
    <source>
        <dbReference type="ARBA" id="ARBA00005988"/>
    </source>
</evidence>
<reference evidence="11" key="1">
    <citation type="submission" date="2021-01" db="EMBL/GenBank/DDBJ databases">
        <title>Whole genome shotgun sequence of Virgisporangium aliadipatigenens NBRC 105644.</title>
        <authorList>
            <person name="Komaki H."/>
            <person name="Tamura T."/>
        </authorList>
    </citation>
    <scope>NUCLEOTIDE SEQUENCE</scope>
    <source>
        <strain evidence="11">NBRC 105644</strain>
    </source>
</reference>
<dbReference type="Gene3D" id="3.40.630.10">
    <property type="entry name" value="Zn peptidases"/>
    <property type="match status" value="1"/>
</dbReference>
<dbReference type="Gene3D" id="2.60.120.380">
    <property type="match status" value="1"/>
</dbReference>
<dbReference type="InterPro" id="IPR000834">
    <property type="entry name" value="Peptidase_M14"/>
</dbReference>
<evidence type="ECO:0000256" key="5">
    <source>
        <dbReference type="ARBA" id="ARBA00022833"/>
    </source>
</evidence>
<feature type="active site" description="Proton donor/acceptor" evidence="7">
    <location>
        <position position="528"/>
    </location>
</feature>
<evidence type="ECO:0000313" key="11">
    <source>
        <dbReference type="EMBL" id="GIJ50724.1"/>
    </source>
</evidence>
<dbReference type="GO" id="GO:0004181">
    <property type="term" value="F:metallocarboxypeptidase activity"/>
    <property type="evidence" value="ECO:0007669"/>
    <property type="project" value="InterPro"/>
</dbReference>
<feature type="signal peptide" evidence="9">
    <location>
        <begin position="1"/>
        <end position="26"/>
    </location>
</feature>
<keyword evidence="3" id="KW-0645">Protease</keyword>
<dbReference type="Pfam" id="PF00246">
    <property type="entry name" value="Peptidase_M14"/>
    <property type="match status" value="1"/>
</dbReference>
<feature type="chain" id="PRO_5039313406" evidence="9">
    <location>
        <begin position="27"/>
        <end position="821"/>
    </location>
</feature>
<feature type="region of interest" description="Disordered" evidence="8">
    <location>
        <begin position="645"/>
        <end position="690"/>
    </location>
</feature>
<sequence>MAQRFLRKWKVAGSAALLAVTGAAVAGQTEASAAEQRTLTAAQSQVRKCHGAVAKGQRGVAGFEIKAPSTGLVRVQLDPSNARNKDEDWDVAVFEKASGALVAASAGLRSYEIADGNVTSGATLWVQGCRYRGDARTVSAAVTFVGTSAATARAASDPAQLVAVDTPTREAKQKLNKQELDVTESATESTVDVVLHGKADADKLKGAGFTFTVKIPNLADHLKKTEEADKAYRQRTPRSDLPSGRTEYRRLADYDYEMKELARRNPLLVKAFALPHRSVEGRDITGVEIAINAANKADGKPIFFNMGVHHAREWPAGESAMEWATDLVNGFGREARTTRLVAQTRNIVVPIVNPDGFSISRQATPLGDFTTFDYEMKRKNCQPDDAPPQYQTGLCPANPAGRLRGVDLNRNYGGFWGGPGASTNWSSDTYRGSEPFSEPEAQNIRELVSSRAVTNLITNHTYGPLVLRPPGVYATGQAVDEPLLAAVGKSMTDHNGYANIPGYQLYDTTGTTEDWTYWVTGGLGYTFEIGNAGFHPPFADAVIGEYLGRAPSTGAGKGGNREAYFAMLESTADSAHHSVIKGEAPPGHTLRVHKEFQTPTSPVIQPDGSTAPPIMYTDVIDNTIRPVGPFTWHVNPSTRPYVAGRYGRYPTAPPQPAQSLANPPGQPGENTSGDPLSDPREVVPFTIGGTPQYDNGSVRVRMEWTDPANDWDLFILNEQDEVVSQAASFGTNYEEALLIEPVPGNYRAVLVNYDQVDDTAYDDWTSLVVTGESPKPPVPGVTEAYTLTCERPNGSIAAVRQVIVGRGQTVDVGDFCRRRKR</sequence>
<dbReference type="PANTHER" id="PTHR11705">
    <property type="entry name" value="PROTEASE FAMILY M14 CARBOXYPEPTIDASE A,B"/>
    <property type="match status" value="1"/>
</dbReference>
<comment type="caution">
    <text evidence="11">The sequence shown here is derived from an EMBL/GenBank/DDBJ whole genome shotgun (WGS) entry which is preliminary data.</text>
</comment>
<comment type="cofactor">
    <cofactor evidence="1">
        <name>Zn(2+)</name>
        <dbReference type="ChEBI" id="CHEBI:29105"/>
    </cofactor>
</comment>
<keyword evidence="6" id="KW-0482">Metalloprotease</keyword>
<dbReference type="Proteomes" id="UP000619260">
    <property type="component" value="Unassembled WGS sequence"/>
</dbReference>
<dbReference type="EMBL" id="BOPF01000038">
    <property type="protein sequence ID" value="GIJ50724.1"/>
    <property type="molecule type" value="Genomic_DNA"/>
</dbReference>
<proteinExistence type="inferred from homology"/>
<dbReference type="AlphaFoldDB" id="A0A8J4DUD9"/>
<evidence type="ECO:0000256" key="6">
    <source>
        <dbReference type="ARBA" id="ARBA00023049"/>
    </source>
</evidence>
<dbReference type="SMART" id="SM00631">
    <property type="entry name" value="Zn_pept"/>
    <property type="match status" value="1"/>
</dbReference>
<dbReference type="GO" id="GO:0006508">
    <property type="term" value="P:proteolysis"/>
    <property type="evidence" value="ECO:0007669"/>
    <property type="project" value="UniProtKB-KW"/>
</dbReference>
<name>A0A8J4DUD9_9ACTN</name>
<protein>
    <submittedName>
        <fullName evidence="11">Peptidase M14</fullName>
    </submittedName>
</protein>
<feature type="domain" description="Peptidase M14" evidence="10">
    <location>
        <begin position="247"/>
        <end position="571"/>
    </location>
</feature>
<evidence type="ECO:0000256" key="7">
    <source>
        <dbReference type="PROSITE-ProRule" id="PRU01379"/>
    </source>
</evidence>
<dbReference type="GO" id="GO:0008270">
    <property type="term" value="F:zinc ion binding"/>
    <property type="evidence" value="ECO:0007669"/>
    <property type="project" value="InterPro"/>
</dbReference>
<evidence type="ECO:0000256" key="9">
    <source>
        <dbReference type="SAM" id="SignalP"/>
    </source>
</evidence>
<keyword evidence="5" id="KW-0862">Zinc</keyword>
<dbReference type="SUPFAM" id="SSF53187">
    <property type="entry name" value="Zn-dependent exopeptidases"/>
    <property type="match status" value="1"/>
</dbReference>
<dbReference type="RefSeq" id="WP_203904150.1">
    <property type="nucleotide sequence ID" value="NZ_BOPF01000038.1"/>
</dbReference>
<evidence type="ECO:0000256" key="8">
    <source>
        <dbReference type="SAM" id="MobiDB-lite"/>
    </source>
</evidence>
<keyword evidence="12" id="KW-1185">Reference proteome</keyword>
<evidence type="ECO:0000256" key="4">
    <source>
        <dbReference type="ARBA" id="ARBA00022801"/>
    </source>
</evidence>
<comment type="similarity">
    <text evidence="2 7">Belongs to the peptidase M14 family.</text>
</comment>
<evidence type="ECO:0000259" key="10">
    <source>
        <dbReference type="PROSITE" id="PS52035"/>
    </source>
</evidence>